<dbReference type="PANTHER" id="PTHR42747:SF3">
    <property type="entry name" value="NITRONATE MONOOXYGENASE-RELATED"/>
    <property type="match status" value="1"/>
</dbReference>
<accession>A0A428N7H3</accession>
<evidence type="ECO:0000313" key="14">
    <source>
        <dbReference type="Proteomes" id="UP000275076"/>
    </source>
</evidence>
<evidence type="ECO:0000256" key="11">
    <source>
        <dbReference type="ARBA" id="ARBA00031155"/>
    </source>
</evidence>
<comment type="cofactor">
    <cofactor evidence="1">
        <name>FMN</name>
        <dbReference type="ChEBI" id="CHEBI:58210"/>
    </cofactor>
</comment>
<dbReference type="InterPro" id="IPR013785">
    <property type="entry name" value="Aldolase_TIM"/>
</dbReference>
<dbReference type="InterPro" id="IPR004136">
    <property type="entry name" value="NMO"/>
</dbReference>
<proteinExistence type="inferred from homology"/>
<keyword evidence="14" id="KW-1185">Reference proteome</keyword>
<dbReference type="Proteomes" id="UP000275076">
    <property type="component" value="Unassembled WGS sequence"/>
</dbReference>
<sequence>MTDILQVDLPLIQAGMAGGVTTPHLVAAVSNAGALGTLGAGYMSAEAMEDSINQIQKRTTHSFGVNLFIPEYPLIRRDEIEEANQLLEPYRQKLQIRSTPSPDYSKTLFEEQVNVIFEKRVPVCSFTFGVPSQELIKDLQKEGIVTIGTATTVEEAMINEEQGIDIVVAQGSEAGGHRGTFSASYENAMVGTMALVPQIVDDIRIPVIAAGGIMDGRGMTAALALGAEGVQMGTAFVTSEESGANVQHKRAISNSSEVDSILTSVFSGKPARGIQNQFIRDMQEHANTLPGYPILNNLTKDIRKEAAVQNCPEFMSLWTGQAPRLSQTKSARDIIADIVKESNTIRKKFKEF</sequence>
<reference evidence="13 14" key="1">
    <citation type="submission" date="2018-10" db="EMBL/GenBank/DDBJ databases">
        <title>Draft genome sequence of Bacillus salarius IM0101, isolated from a hypersaline soil in Inner Mongolia, China.</title>
        <authorList>
            <person name="Yamprayoonswat W."/>
            <person name="Boonvisut S."/>
            <person name="Jumpathong W."/>
            <person name="Sittihan S."/>
            <person name="Ruangsuj P."/>
            <person name="Wanthongcharoen S."/>
            <person name="Thongpramul N."/>
            <person name="Pimmason S."/>
            <person name="Yu B."/>
            <person name="Yasawong M."/>
        </authorList>
    </citation>
    <scope>NUCLEOTIDE SEQUENCE [LARGE SCALE GENOMIC DNA]</scope>
    <source>
        <strain evidence="13 14">IM0101</strain>
    </source>
</reference>
<dbReference type="EMBL" id="RBVX01000004">
    <property type="protein sequence ID" value="RSL34319.1"/>
    <property type="molecule type" value="Genomic_DNA"/>
</dbReference>
<name>A0A428N7H3_9BACI</name>
<keyword evidence="6" id="KW-0285">Flavoprotein</keyword>
<dbReference type="GO" id="GO:0018580">
    <property type="term" value="F:nitronate monooxygenase activity"/>
    <property type="evidence" value="ECO:0007669"/>
    <property type="project" value="InterPro"/>
</dbReference>
<protein>
    <recommendedName>
        <fullName evidence="4">Probable nitronate monooxygenase</fullName>
    </recommendedName>
    <alternativeName>
        <fullName evidence="11">Propionate 3-nitronate monooxygenase</fullName>
    </alternativeName>
</protein>
<dbReference type="PANTHER" id="PTHR42747">
    <property type="entry name" value="NITRONATE MONOOXYGENASE-RELATED"/>
    <property type="match status" value="1"/>
</dbReference>
<evidence type="ECO:0000256" key="8">
    <source>
        <dbReference type="ARBA" id="ARBA00022741"/>
    </source>
</evidence>
<keyword evidence="10 13" id="KW-0503">Monooxygenase</keyword>
<keyword evidence="9" id="KW-0560">Oxidoreductase</keyword>
<evidence type="ECO:0000256" key="12">
    <source>
        <dbReference type="ARBA" id="ARBA00049401"/>
    </source>
</evidence>
<dbReference type="AlphaFoldDB" id="A0A428N7H3"/>
<dbReference type="OrthoDB" id="9778912at2"/>
<evidence type="ECO:0000256" key="10">
    <source>
        <dbReference type="ARBA" id="ARBA00023033"/>
    </source>
</evidence>
<dbReference type="GO" id="GO:0000166">
    <property type="term" value="F:nucleotide binding"/>
    <property type="evidence" value="ECO:0007669"/>
    <property type="project" value="UniProtKB-KW"/>
</dbReference>
<comment type="caution">
    <text evidence="13">The sequence shown here is derived from an EMBL/GenBank/DDBJ whole genome shotgun (WGS) entry which is preliminary data.</text>
</comment>
<dbReference type="GO" id="GO:0009636">
    <property type="term" value="P:response to toxic substance"/>
    <property type="evidence" value="ECO:0007669"/>
    <property type="project" value="UniProtKB-KW"/>
</dbReference>
<organism evidence="13 14">
    <name type="scientific">Salibacterium salarium</name>
    <dbReference type="NCBI Taxonomy" id="284579"/>
    <lineage>
        <taxon>Bacteria</taxon>
        <taxon>Bacillati</taxon>
        <taxon>Bacillota</taxon>
        <taxon>Bacilli</taxon>
        <taxon>Bacillales</taxon>
        <taxon>Bacillaceae</taxon>
    </lineage>
</organism>
<dbReference type="CDD" id="cd04730">
    <property type="entry name" value="NPD_like"/>
    <property type="match status" value="1"/>
</dbReference>
<dbReference type="Pfam" id="PF03060">
    <property type="entry name" value="NMO"/>
    <property type="match status" value="1"/>
</dbReference>
<keyword evidence="7" id="KW-0288">FMN</keyword>
<comment type="similarity">
    <text evidence="3">Belongs to the nitronate monooxygenase family. NMO class I subfamily.</text>
</comment>
<evidence type="ECO:0000256" key="1">
    <source>
        <dbReference type="ARBA" id="ARBA00001917"/>
    </source>
</evidence>
<gene>
    <name evidence="13" type="ORF">D7Z54_06365</name>
</gene>
<evidence type="ECO:0000256" key="2">
    <source>
        <dbReference type="ARBA" id="ARBA00003535"/>
    </source>
</evidence>
<evidence type="ECO:0000256" key="4">
    <source>
        <dbReference type="ARBA" id="ARBA00013457"/>
    </source>
</evidence>
<evidence type="ECO:0000256" key="9">
    <source>
        <dbReference type="ARBA" id="ARBA00023002"/>
    </source>
</evidence>
<dbReference type="Gene3D" id="3.20.20.70">
    <property type="entry name" value="Aldolase class I"/>
    <property type="match status" value="1"/>
</dbReference>
<dbReference type="SUPFAM" id="SSF51412">
    <property type="entry name" value="Inosine monophosphate dehydrogenase (IMPDH)"/>
    <property type="match status" value="1"/>
</dbReference>
<keyword evidence="8" id="KW-0547">Nucleotide-binding</keyword>
<comment type="catalytic activity">
    <reaction evidence="12">
        <text>3 propionate 3-nitronate + 3 O2 + H2O = 3 3-oxopropanoate + 2 nitrate + nitrite + H2O2 + 3 H(+)</text>
        <dbReference type="Rhea" id="RHEA:57332"/>
        <dbReference type="ChEBI" id="CHEBI:15377"/>
        <dbReference type="ChEBI" id="CHEBI:15378"/>
        <dbReference type="ChEBI" id="CHEBI:15379"/>
        <dbReference type="ChEBI" id="CHEBI:16240"/>
        <dbReference type="ChEBI" id="CHEBI:16301"/>
        <dbReference type="ChEBI" id="CHEBI:17632"/>
        <dbReference type="ChEBI" id="CHEBI:33190"/>
        <dbReference type="ChEBI" id="CHEBI:136067"/>
    </reaction>
</comment>
<dbReference type="FunFam" id="3.20.20.70:FF:000154">
    <property type="entry name" value="Probable nitronate monooxygenase"/>
    <property type="match status" value="1"/>
</dbReference>
<evidence type="ECO:0000256" key="6">
    <source>
        <dbReference type="ARBA" id="ARBA00022630"/>
    </source>
</evidence>
<comment type="function">
    <text evidence="2">Nitronate monooxygenase that uses molecular oxygen to catalyze the oxidative denitrification of alkyl nitronates. Acts on propionate 3-nitronate (P3N), the presumed physiological substrate. Probably functions in the detoxification of P3N, a metabolic poison produced by plants and fungi as a defense mechanism.</text>
</comment>
<evidence type="ECO:0000256" key="5">
    <source>
        <dbReference type="ARBA" id="ARBA00022575"/>
    </source>
</evidence>
<keyword evidence="5" id="KW-0216">Detoxification</keyword>
<evidence type="ECO:0000256" key="3">
    <source>
        <dbReference type="ARBA" id="ARBA00009881"/>
    </source>
</evidence>
<evidence type="ECO:0000313" key="13">
    <source>
        <dbReference type="EMBL" id="RSL34319.1"/>
    </source>
</evidence>
<evidence type="ECO:0000256" key="7">
    <source>
        <dbReference type="ARBA" id="ARBA00022643"/>
    </source>
</evidence>